<dbReference type="RefSeq" id="WP_269123189.1">
    <property type="nucleotide sequence ID" value="NZ_JAPUBN010000011.1"/>
</dbReference>
<dbReference type="SUPFAM" id="SSF53613">
    <property type="entry name" value="Ribokinase-like"/>
    <property type="match status" value="1"/>
</dbReference>
<dbReference type="InterPro" id="IPR029056">
    <property type="entry name" value="Ribokinase-like"/>
</dbReference>
<dbReference type="EMBL" id="JAPUBN010000011">
    <property type="protein sequence ID" value="MCZ2720918.1"/>
    <property type="molecule type" value="Genomic_DNA"/>
</dbReference>
<name>A0ABT4JSX7_9GAMM</name>
<protein>
    <recommendedName>
        <fullName evidence="3">PfkB family carbohydrate kinase</fullName>
    </recommendedName>
</protein>
<proteinExistence type="predicted"/>
<evidence type="ECO:0000313" key="1">
    <source>
        <dbReference type="EMBL" id="MCZ2720918.1"/>
    </source>
</evidence>
<reference evidence="1" key="1">
    <citation type="submission" date="2022-12" db="EMBL/GenBank/DDBJ databases">
        <title>Marinomonas 15G1-11 sp. nov, isolated from marine algae.</title>
        <authorList>
            <person name="Butt M."/>
            <person name="Choi D.G."/>
            <person name="Kim J.M."/>
            <person name="Lee J.K."/>
            <person name="Baek J.H."/>
            <person name="Jeon C.O."/>
        </authorList>
    </citation>
    <scope>NUCLEOTIDE SEQUENCE</scope>
    <source>
        <strain evidence="1">15G1-11</strain>
    </source>
</reference>
<comment type="caution">
    <text evidence="1">The sequence shown here is derived from an EMBL/GenBank/DDBJ whole genome shotgun (WGS) entry which is preliminary data.</text>
</comment>
<evidence type="ECO:0008006" key="3">
    <source>
        <dbReference type="Google" id="ProtNLM"/>
    </source>
</evidence>
<keyword evidence="2" id="KW-1185">Reference proteome</keyword>
<gene>
    <name evidence="1" type="ORF">O1D97_04470</name>
</gene>
<dbReference type="Gene3D" id="3.40.1190.20">
    <property type="match status" value="1"/>
</dbReference>
<organism evidence="1 2">
    <name type="scientific">Marinomonas phaeophyticola</name>
    <dbReference type="NCBI Taxonomy" id="3004091"/>
    <lineage>
        <taxon>Bacteria</taxon>
        <taxon>Pseudomonadati</taxon>
        <taxon>Pseudomonadota</taxon>
        <taxon>Gammaproteobacteria</taxon>
        <taxon>Oceanospirillales</taxon>
        <taxon>Oceanospirillaceae</taxon>
        <taxon>Marinomonas</taxon>
    </lineage>
</organism>
<evidence type="ECO:0000313" key="2">
    <source>
        <dbReference type="Proteomes" id="UP001149719"/>
    </source>
</evidence>
<dbReference type="Proteomes" id="UP001149719">
    <property type="component" value="Unassembled WGS sequence"/>
</dbReference>
<sequence length="144" mass="16077">MAALSEGSPDVVEAAMTAAKNHGAIVSYDLNYRESLWKDRGGREAANDCNTRLIQKADVLFGIESLPRKVDTLDKEVFSEALHSMQARFPNVQLFVTTMRIVKDASHNDWGDCVYIMVRFSSHVTITTCRYLIVLVAVMPLLQA</sequence>
<accession>A0ABT4JSX7</accession>